<accession>A0A8H3FTM6</accession>
<proteinExistence type="predicted"/>
<dbReference type="EMBL" id="CAJPDT010000047">
    <property type="protein sequence ID" value="CAF9927598.1"/>
    <property type="molecule type" value="Genomic_DNA"/>
</dbReference>
<sequence length="333" mass="37753">MNNALILLRSRKYPGLCDPSTRSQKAIRQRNVNGHFARLLPELFYEMIEHLGTSSRLHLSLTSKGLYSKVNSPVMVWRPEVKALCRIEFTNNGSKEVAPIGTNGELAAIHPSWKVVVPGPQYRELTLSRVATNLANFRGKDNLEVDYRPHRSTISGMNNIHFAKALVAALYLWRENKPTQFMESILRDSLFRSYVCSRTRVTPDQVWRFLNGPSGRHNEGDHQLLEAFNGMRLEKSSKAARLIECAHCEVTMAGLALPKSNAHGDYEVCYACRHDEELFHRVRYNIVGQGSGRLSGTFGDNEDTKEVSLIDCALHCSTQWTSQWALTQLSKRH</sequence>
<keyword evidence="2" id="KW-1185">Reference proteome</keyword>
<name>A0A8H3FTM6_9LECA</name>
<gene>
    <name evidence="1" type="ORF">IMSHALPRED_007249</name>
</gene>
<reference evidence="1" key="1">
    <citation type="submission" date="2021-03" db="EMBL/GenBank/DDBJ databases">
        <authorList>
            <person name="Tagirdzhanova G."/>
        </authorList>
    </citation>
    <scope>NUCLEOTIDE SEQUENCE</scope>
</reference>
<evidence type="ECO:0000313" key="2">
    <source>
        <dbReference type="Proteomes" id="UP000664534"/>
    </source>
</evidence>
<evidence type="ECO:0000313" key="1">
    <source>
        <dbReference type="EMBL" id="CAF9927598.1"/>
    </source>
</evidence>
<comment type="caution">
    <text evidence="1">The sequence shown here is derived from an EMBL/GenBank/DDBJ whole genome shotgun (WGS) entry which is preliminary data.</text>
</comment>
<dbReference type="AlphaFoldDB" id="A0A8H3FTM6"/>
<organism evidence="1 2">
    <name type="scientific">Imshaugia aleurites</name>
    <dbReference type="NCBI Taxonomy" id="172621"/>
    <lineage>
        <taxon>Eukaryota</taxon>
        <taxon>Fungi</taxon>
        <taxon>Dikarya</taxon>
        <taxon>Ascomycota</taxon>
        <taxon>Pezizomycotina</taxon>
        <taxon>Lecanoromycetes</taxon>
        <taxon>OSLEUM clade</taxon>
        <taxon>Lecanoromycetidae</taxon>
        <taxon>Lecanorales</taxon>
        <taxon>Lecanorineae</taxon>
        <taxon>Parmeliaceae</taxon>
        <taxon>Imshaugia</taxon>
    </lineage>
</organism>
<protein>
    <recommendedName>
        <fullName evidence="3">F-box domain-containing protein</fullName>
    </recommendedName>
</protein>
<evidence type="ECO:0008006" key="3">
    <source>
        <dbReference type="Google" id="ProtNLM"/>
    </source>
</evidence>
<dbReference type="Proteomes" id="UP000664534">
    <property type="component" value="Unassembled WGS sequence"/>
</dbReference>